<evidence type="ECO:0000256" key="4">
    <source>
        <dbReference type="ARBA" id="ARBA00022801"/>
    </source>
</evidence>
<dbReference type="GO" id="GO:0005975">
    <property type="term" value="P:carbohydrate metabolic process"/>
    <property type="evidence" value="ECO:0007669"/>
    <property type="project" value="InterPro"/>
</dbReference>
<comment type="similarity">
    <text evidence="2">Belongs to the glycosyl hydrolase 20 family.</text>
</comment>
<dbReference type="EC" id="3.2.1.52" evidence="3"/>
<accession>A0A7R9LDU4</accession>
<feature type="non-terminal residue" evidence="7">
    <location>
        <position position="207"/>
    </location>
</feature>
<dbReference type="OrthoDB" id="428480at2759"/>
<reference evidence="7" key="1">
    <citation type="submission" date="2020-11" db="EMBL/GenBank/DDBJ databases">
        <authorList>
            <person name="Tran Van P."/>
        </authorList>
    </citation>
    <scope>NUCLEOTIDE SEQUENCE</scope>
</reference>
<evidence type="ECO:0000256" key="1">
    <source>
        <dbReference type="ARBA" id="ARBA00001231"/>
    </source>
</evidence>
<comment type="catalytic activity">
    <reaction evidence="1">
        <text>Hydrolysis of terminal non-reducing N-acetyl-D-hexosamine residues in N-acetyl-beta-D-hexosaminides.</text>
        <dbReference type="EC" id="3.2.1.52"/>
    </reaction>
</comment>
<dbReference type="GO" id="GO:0030203">
    <property type="term" value="P:glycosaminoglycan metabolic process"/>
    <property type="evidence" value="ECO:0007669"/>
    <property type="project" value="TreeGrafter"/>
</dbReference>
<evidence type="ECO:0000259" key="6">
    <source>
        <dbReference type="Pfam" id="PF00728"/>
    </source>
</evidence>
<dbReference type="PRINTS" id="PR00738">
    <property type="entry name" value="GLHYDRLASE20"/>
</dbReference>
<dbReference type="GO" id="GO:0005764">
    <property type="term" value="C:lysosome"/>
    <property type="evidence" value="ECO:0007669"/>
    <property type="project" value="TreeGrafter"/>
</dbReference>
<dbReference type="EMBL" id="OC877226">
    <property type="protein sequence ID" value="CAD7639858.1"/>
    <property type="molecule type" value="Genomic_DNA"/>
</dbReference>
<evidence type="ECO:0000256" key="2">
    <source>
        <dbReference type="ARBA" id="ARBA00006285"/>
    </source>
</evidence>
<dbReference type="SUPFAM" id="SSF51445">
    <property type="entry name" value="(Trans)glycosidases"/>
    <property type="match status" value="1"/>
</dbReference>
<feature type="active site" description="Proton donor" evidence="5">
    <location>
        <position position="62"/>
    </location>
</feature>
<feature type="domain" description="Glycoside hydrolase family 20 catalytic" evidence="6">
    <location>
        <begin position="20"/>
        <end position="201"/>
    </location>
</feature>
<dbReference type="Gene3D" id="3.20.20.80">
    <property type="entry name" value="Glycosidases"/>
    <property type="match status" value="1"/>
</dbReference>
<dbReference type="InterPro" id="IPR025705">
    <property type="entry name" value="Beta_hexosaminidase_sua/sub"/>
</dbReference>
<dbReference type="InterPro" id="IPR017853">
    <property type="entry name" value="GH"/>
</dbReference>
<dbReference type="AlphaFoldDB" id="A0A7R9LDU4"/>
<keyword evidence="8" id="KW-1185">Reference proteome</keyword>
<feature type="non-terminal residue" evidence="7">
    <location>
        <position position="1"/>
    </location>
</feature>
<dbReference type="GO" id="GO:0006689">
    <property type="term" value="P:ganglioside catabolic process"/>
    <property type="evidence" value="ECO:0007669"/>
    <property type="project" value="TreeGrafter"/>
</dbReference>
<dbReference type="EMBL" id="CAJPIZ010022651">
    <property type="protein sequence ID" value="CAG2117990.1"/>
    <property type="molecule type" value="Genomic_DNA"/>
</dbReference>
<dbReference type="PANTHER" id="PTHR22600">
    <property type="entry name" value="BETA-HEXOSAMINIDASE"/>
    <property type="match status" value="1"/>
</dbReference>
<dbReference type="InterPro" id="IPR015883">
    <property type="entry name" value="Glyco_hydro_20_cat"/>
</dbReference>
<name>A0A7R9LDU4_9ACAR</name>
<sequence length="207" mass="24478">FSELLTTCYDSNGEPNVSVYGKHSANEILNPIQNFTYDFFKQFFAEVKSVFADEFIHLGMDEVYYECWESNPEIKKFMHDLNMTTTAQLEQYYVKRTVENVRNIGYKYMTWQDPVDNGVEMSSDSVVQLWKDTELGPIYKSWGEYIKPIAKKKYKMDWKKYYNCDPHNFTGTREEKDLIIGGEACLWSEYVDGTNLLARLWYGFFET</sequence>
<evidence type="ECO:0000256" key="5">
    <source>
        <dbReference type="PIRSR" id="PIRSR625705-1"/>
    </source>
</evidence>
<organism evidence="7">
    <name type="scientific">Medioppia subpectinata</name>
    <dbReference type="NCBI Taxonomy" id="1979941"/>
    <lineage>
        <taxon>Eukaryota</taxon>
        <taxon>Metazoa</taxon>
        <taxon>Ecdysozoa</taxon>
        <taxon>Arthropoda</taxon>
        <taxon>Chelicerata</taxon>
        <taxon>Arachnida</taxon>
        <taxon>Acari</taxon>
        <taxon>Acariformes</taxon>
        <taxon>Sarcoptiformes</taxon>
        <taxon>Oribatida</taxon>
        <taxon>Brachypylina</taxon>
        <taxon>Oppioidea</taxon>
        <taxon>Oppiidae</taxon>
        <taxon>Medioppia</taxon>
    </lineage>
</organism>
<protein>
    <recommendedName>
        <fullName evidence="3">beta-N-acetylhexosaminidase</fullName>
        <ecNumber evidence="3">3.2.1.52</ecNumber>
    </recommendedName>
</protein>
<gene>
    <name evidence="7" type="ORF">OSB1V03_LOCUS17942</name>
</gene>
<dbReference type="Proteomes" id="UP000759131">
    <property type="component" value="Unassembled WGS sequence"/>
</dbReference>
<evidence type="ECO:0000313" key="8">
    <source>
        <dbReference type="Proteomes" id="UP000759131"/>
    </source>
</evidence>
<evidence type="ECO:0000313" key="7">
    <source>
        <dbReference type="EMBL" id="CAD7639858.1"/>
    </source>
</evidence>
<dbReference type="GO" id="GO:0016020">
    <property type="term" value="C:membrane"/>
    <property type="evidence" value="ECO:0007669"/>
    <property type="project" value="TreeGrafter"/>
</dbReference>
<evidence type="ECO:0000256" key="3">
    <source>
        <dbReference type="ARBA" id="ARBA00012663"/>
    </source>
</evidence>
<dbReference type="PANTHER" id="PTHR22600:SF21">
    <property type="entry name" value="BETA-HEXOSAMINIDASE A"/>
    <property type="match status" value="1"/>
</dbReference>
<dbReference type="GO" id="GO:0004563">
    <property type="term" value="F:beta-N-acetylhexosaminidase activity"/>
    <property type="evidence" value="ECO:0007669"/>
    <property type="project" value="UniProtKB-EC"/>
</dbReference>
<dbReference type="Pfam" id="PF00728">
    <property type="entry name" value="Glyco_hydro_20"/>
    <property type="match status" value="1"/>
</dbReference>
<keyword evidence="4" id="KW-0378">Hydrolase</keyword>
<proteinExistence type="inferred from homology"/>